<feature type="region of interest" description="Disordered" evidence="1">
    <location>
        <begin position="129"/>
        <end position="149"/>
    </location>
</feature>
<dbReference type="InterPro" id="IPR012340">
    <property type="entry name" value="NA-bd_OB-fold"/>
</dbReference>
<dbReference type="EMBL" id="MU007009">
    <property type="protein sequence ID" value="KAF2436765.1"/>
    <property type="molecule type" value="Genomic_DNA"/>
</dbReference>
<feature type="region of interest" description="Disordered" evidence="1">
    <location>
        <begin position="500"/>
        <end position="541"/>
    </location>
</feature>
<dbReference type="InterPro" id="IPR011564">
    <property type="entry name" value="Telomer_end-bd_POT1/Cdc13"/>
</dbReference>
<feature type="compositionally biased region" description="Polar residues" evidence="1">
    <location>
        <begin position="995"/>
        <end position="1014"/>
    </location>
</feature>
<dbReference type="GO" id="GO:0003677">
    <property type="term" value="F:DNA binding"/>
    <property type="evidence" value="ECO:0007669"/>
    <property type="project" value="InterPro"/>
</dbReference>
<gene>
    <name evidence="3" type="ORF">EJ08DRAFT_691086</name>
</gene>
<feature type="region of interest" description="Disordered" evidence="1">
    <location>
        <begin position="1156"/>
        <end position="1238"/>
    </location>
</feature>
<dbReference type="Pfam" id="PF02765">
    <property type="entry name" value="POT1"/>
    <property type="match status" value="1"/>
</dbReference>
<feature type="compositionally biased region" description="Basic and acidic residues" evidence="1">
    <location>
        <begin position="404"/>
        <end position="426"/>
    </location>
</feature>
<accession>A0A9P4P1Y8</accession>
<dbReference type="SMART" id="SM00976">
    <property type="entry name" value="Telo_bind"/>
    <property type="match status" value="1"/>
</dbReference>
<protein>
    <recommendedName>
        <fullName evidence="2">Telomeric single stranded DNA binding POT1/Cdc13 domain-containing protein</fullName>
    </recommendedName>
</protein>
<evidence type="ECO:0000313" key="3">
    <source>
        <dbReference type="EMBL" id="KAF2436765.1"/>
    </source>
</evidence>
<feature type="compositionally biased region" description="Basic and acidic residues" evidence="1">
    <location>
        <begin position="192"/>
        <end position="203"/>
    </location>
</feature>
<comment type="caution">
    <text evidence="3">The sequence shown here is derived from an EMBL/GenBank/DDBJ whole genome shotgun (WGS) entry which is preliminary data.</text>
</comment>
<keyword evidence="4" id="KW-1185">Reference proteome</keyword>
<feature type="compositionally biased region" description="Low complexity" evidence="1">
    <location>
        <begin position="132"/>
        <end position="146"/>
    </location>
</feature>
<feature type="compositionally biased region" description="Polar residues" evidence="1">
    <location>
        <begin position="1088"/>
        <end position="1105"/>
    </location>
</feature>
<dbReference type="OrthoDB" id="5363079at2759"/>
<dbReference type="CDD" id="cd04497">
    <property type="entry name" value="hPOT1_OB1_like"/>
    <property type="match status" value="1"/>
</dbReference>
<feature type="compositionally biased region" description="Acidic residues" evidence="1">
    <location>
        <begin position="788"/>
        <end position="840"/>
    </location>
</feature>
<dbReference type="SUPFAM" id="SSF50249">
    <property type="entry name" value="Nucleic acid-binding proteins"/>
    <property type="match status" value="1"/>
</dbReference>
<feature type="region of interest" description="Disordered" evidence="1">
    <location>
        <begin position="183"/>
        <end position="257"/>
    </location>
</feature>
<feature type="compositionally biased region" description="Basic and acidic residues" evidence="1">
    <location>
        <begin position="1203"/>
        <end position="1221"/>
    </location>
</feature>
<reference evidence="3" key="1">
    <citation type="journal article" date="2020" name="Stud. Mycol.">
        <title>101 Dothideomycetes genomes: a test case for predicting lifestyles and emergence of pathogens.</title>
        <authorList>
            <person name="Haridas S."/>
            <person name="Albert R."/>
            <person name="Binder M."/>
            <person name="Bloem J."/>
            <person name="Labutti K."/>
            <person name="Salamov A."/>
            <person name="Andreopoulos B."/>
            <person name="Baker S."/>
            <person name="Barry K."/>
            <person name="Bills G."/>
            <person name="Bluhm B."/>
            <person name="Cannon C."/>
            <person name="Castanera R."/>
            <person name="Culley D."/>
            <person name="Daum C."/>
            <person name="Ezra D."/>
            <person name="Gonzalez J."/>
            <person name="Henrissat B."/>
            <person name="Kuo A."/>
            <person name="Liang C."/>
            <person name="Lipzen A."/>
            <person name="Lutzoni F."/>
            <person name="Magnuson J."/>
            <person name="Mondo S."/>
            <person name="Nolan M."/>
            <person name="Ohm R."/>
            <person name="Pangilinan J."/>
            <person name="Park H.-J."/>
            <person name="Ramirez L."/>
            <person name="Alfaro M."/>
            <person name="Sun H."/>
            <person name="Tritt A."/>
            <person name="Yoshinaga Y."/>
            <person name="Zwiers L.-H."/>
            <person name="Turgeon B."/>
            <person name="Goodwin S."/>
            <person name="Spatafora J."/>
            <person name="Crous P."/>
            <person name="Grigoriev I."/>
        </authorList>
    </citation>
    <scope>NUCLEOTIDE SEQUENCE</scope>
    <source>
        <strain evidence="3">CBS 130266</strain>
    </source>
</reference>
<dbReference type="GO" id="GO:0000781">
    <property type="term" value="C:chromosome, telomeric region"/>
    <property type="evidence" value="ECO:0007669"/>
    <property type="project" value="InterPro"/>
</dbReference>
<dbReference type="Gene3D" id="2.40.50.140">
    <property type="entry name" value="Nucleic acid-binding proteins"/>
    <property type="match status" value="1"/>
</dbReference>
<name>A0A9P4P1Y8_9PEZI</name>
<feature type="compositionally biased region" description="Basic and acidic residues" evidence="1">
    <location>
        <begin position="233"/>
        <end position="242"/>
    </location>
</feature>
<feature type="compositionally biased region" description="Polar residues" evidence="1">
    <location>
        <begin position="1191"/>
        <end position="1202"/>
    </location>
</feature>
<evidence type="ECO:0000256" key="1">
    <source>
        <dbReference type="SAM" id="MobiDB-lite"/>
    </source>
</evidence>
<dbReference type="GO" id="GO:0000723">
    <property type="term" value="P:telomere maintenance"/>
    <property type="evidence" value="ECO:0007669"/>
    <property type="project" value="InterPro"/>
</dbReference>
<feature type="region of interest" description="Disordered" evidence="1">
    <location>
        <begin position="1088"/>
        <end position="1116"/>
    </location>
</feature>
<feature type="compositionally biased region" description="Low complexity" evidence="1">
    <location>
        <begin position="500"/>
        <end position="525"/>
    </location>
</feature>
<proteinExistence type="predicted"/>
<feature type="domain" description="Telomeric single stranded DNA binding POT1/Cdc13" evidence="2">
    <location>
        <begin position="1372"/>
        <end position="1542"/>
    </location>
</feature>
<feature type="region of interest" description="Disordered" evidence="1">
    <location>
        <begin position="627"/>
        <end position="912"/>
    </location>
</feature>
<dbReference type="Proteomes" id="UP000800235">
    <property type="component" value="Unassembled WGS sequence"/>
</dbReference>
<evidence type="ECO:0000313" key="4">
    <source>
        <dbReference type="Proteomes" id="UP000800235"/>
    </source>
</evidence>
<evidence type="ECO:0000259" key="2">
    <source>
        <dbReference type="SMART" id="SM00976"/>
    </source>
</evidence>
<feature type="compositionally biased region" description="Low complexity" evidence="1">
    <location>
        <begin position="709"/>
        <end position="727"/>
    </location>
</feature>
<organism evidence="3 4">
    <name type="scientific">Tothia fuscella</name>
    <dbReference type="NCBI Taxonomy" id="1048955"/>
    <lineage>
        <taxon>Eukaryota</taxon>
        <taxon>Fungi</taxon>
        <taxon>Dikarya</taxon>
        <taxon>Ascomycota</taxon>
        <taxon>Pezizomycotina</taxon>
        <taxon>Dothideomycetes</taxon>
        <taxon>Pleosporomycetidae</taxon>
        <taxon>Venturiales</taxon>
        <taxon>Cylindrosympodiaceae</taxon>
        <taxon>Tothia</taxon>
    </lineage>
</organism>
<feature type="compositionally biased region" description="Low complexity" evidence="1">
    <location>
        <begin position="1165"/>
        <end position="1183"/>
    </location>
</feature>
<feature type="compositionally biased region" description="Polar residues" evidence="1">
    <location>
        <begin position="427"/>
        <end position="436"/>
    </location>
</feature>
<feature type="compositionally biased region" description="Low complexity" evidence="1">
    <location>
        <begin position="880"/>
        <end position="911"/>
    </location>
</feature>
<feature type="region of interest" description="Disordered" evidence="1">
    <location>
        <begin position="334"/>
        <end position="453"/>
    </location>
</feature>
<feature type="region of interest" description="Disordered" evidence="1">
    <location>
        <begin position="586"/>
        <end position="615"/>
    </location>
</feature>
<feature type="region of interest" description="Disordered" evidence="1">
    <location>
        <begin position="291"/>
        <end position="313"/>
    </location>
</feature>
<feature type="compositionally biased region" description="Low complexity" evidence="1">
    <location>
        <begin position="981"/>
        <end position="994"/>
    </location>
</feature>
<feature type="compositionally biased region" description="Basic and acidic residues" evidence="1">
    <location>
        <begin position="680"/>
        <end position="691"/>
    </location>
</feature>
<feature type="region of interest" description="Disordered" evidence="1">
    <location>
        <begin position="967"/>
        <end position="1051"/>
    </location>
</feature>
<sequence length="1569" mass="170744">MELTPIAQLGPSLRNAGSRHIRAIVTIIWPYSSSTKTAALLLAEPDFRLRNKRGQVRVQFGGACAVQVGKFGISSGDEVILGLKGAVWVAATEGISTPGKSVDSELVFKRKLDLKISRAGQEVAQLDVNELSNSESASPSRSPSTPLDSTYAFATPALARLNGHSTPASSAFHRRARVSGGSLVDSPYDPFVSDRRKDGEPERKRVRRSWGSEGRWKLAEQMPSPAKGTSESRWLEEAERQSPEPPESPITRPVRDIHIPSTAAASATTSQIEEMKTQYTQELVDMVGGDTEEDTDMEEVGPSAPAAVKETPHIEGSLSPLWRSQFAVFRDAPRPQWKMAPEPSVEAGGDDIGDSTVVTSSPSSKEEFGFPNLSSDVEEEELNVTTAEEVEAQTASPEVVPLVVEHEDSMTSEQEKLATSEQKEPTRSQQGKPTISKQEKPTITVPAEPMVSNQADIDDLIDPALTEARFGASQMPPPPALPSIQTSGFGFGFGFGRPSALAPPSALPTSPRTPDLRPQQSASLPLPSPFPGDNLATSYMDAAPSSQIPGQLLSASGLGTPTVAPDHMFQFGFGFGSGGLVQDGLPFTLNAPETEKEDSMDTGENIQAQENDEVSYPQLGMAAPSALPYYHLQDRAEDALSDDGDPSTNDHRKDISIQPDMNEEELPHSDDAVANSVYDDFLHSEQAEERGFNQQTRAASEVVENRAQFSKASPFPSSVVSASQSPSRVVIDLSEEDVEDAPPTRSSGAVMIDLTASSSESEPSDVENEGGVIVEVDQVMDNDVVIPENDEMGDEESEEESEEDDNIEEDYDEQSDEEEANSDMGEFDEHDSEDEYDSEDQNPRFEAPPHADVSGSQEYPRAMPQYDGSFDDPADDPADEAASQSASQTVSAPAIVASPASSPSKSIASSATRRQAVIIDLGCSSNVEDDEVQVIKKEATLPPKAEQMSDSAMPDVEQSIKAEIKEETKLPVTRRPTVTFAPRVTRARAAAANADDSTQLEPQSSAPLAGSQTFRPPRLVTQDTFEGMIHSDGSITTTPPSNDDEMNSDDSRTTMMKYKDRRLQSLSPVDEEIPAVDDVYEMQVQPSYSPITSSPQLLESPTLASSPPEALFDLPEDEDEGRLYPDLSTFTDGQSFGNSVQQSHHVTTLQQSLVESNLPMTPDPSQQAFSQSAFQAAQQQNTLPPTPQLTHGTTYPSFTSSTQEEKEPTRATSKMEDHEEPLTQIKYRRSKQKSGRTSEIPSVLSPWFAPSRRASQKITSRSPLHVYETTNQESQTLRVEESLPVVKHEIGARRRYADSSFLTSSAEQSMLRHVRAELLATSQPVPEIKQKIAKETVEEDDEEVNSRLPSQFSFSQTQQTPSKGLLTSISYYTPIAQLITHINTPSSQSFDNTGLDVLAIISKKSTTPTRAEKGPRDYYTTFSITDPSFYPNSISVQVFRPWKAALPKAAKGDVILLRAFEVFSAKGSVGFGLRSNDDSAWCAWKWSTDQIPTGDDGDMTGLAMSGSFAGKTLREREEIRGPPVELGEEEREHVDVLRDWWCERVQEGGMKSSNGVGVLKGEDNVKAAL</sequence>
<feature type="compositionally biased region" description="Acidic residues" evidence="1">
    <location>
        <begin position="869"/>
        <end position="879"/>
    </location>
</feature>